<dbReference type="InterPro" id="IPR036823">
    <property type="entry name" value="Ribosomal_uS7_dom_sf"/>
</dbReference>
<accession>A0A8T4L823</accession>
<dbReference type="GO" id="GO:0006412">
    <property type="term" value="P:translation"/>
    <property type="evidence" value="ECO:0007669"/>
    <property type="project" value="UniProtKB-UniRule"/>
</dbReference>
<evidence type="ECO:0000256" key="1">
    <source>
        <dbReference type="ARBA" id="ARBA00007151"/>
    </source>
</evidence>
<keyword evidence="3 7" id="KW-0689">Ribosomal protein</keyword>
<evidence type="ECO:0000256" key="2">
    <source>
        <dbReference type="ARBA" id="ARBA00011458"/>
    </source>
</evidence>
<dbReference type="Proteomes" id="UP000675968">
    <property type="component" value="Unassembled WGS sequence"/>
</dbReference>
<dbReference type="EMBL" id="JAGVWC010000012">
    <property type="protein sequence ID" value="MBS3062062.1"/>
    <property type="molecule type" value="Genomic_DNA"/>
</dbReference>
<evidence type="ECO:0000259" key="6">
    <source>
        <dbReference type="Pfam" id="PF00177"/>
    </source>
</evidence>
<dbReference type="InterPro" id="IPR023798">
    <property type="entry name" value="Ribosomal_uS7_dom"/>
</dbReference>
<dbReference type="NCBIfam" id="NF003106">
    <property type="entry name" value="PRK04027.1"/>
    <property type="match status" value="1"/>
</dbReference>
<evidence type="ECO:0000256" key="3">
    <source>
        <dbReference type="ARBA" id="ARBA00022980"/>
    </source>
</evidence>
<dbReference type="Pfam" id="PF00177">
    <property type="entry name" value="Ribosomal_S7"/>
    <property type="match status" value="1"/>
</dbReference>
<dbReference type="GO" id="GO:0015935">
    <property type="term" value="C:small ribosomal subunit"/>
    <property type="evidence" value="ECO:0007669"/>
    <property type="project" value="UniProtKB-UniRule"/>
</dbReference>
<dbReference type="PIRSF" id="PIRSF002122">
    <property type="entry name" value="RPS7p_RPS7a_RPS5e_RPS7o"/>
    <property type="match status" value="1"/>
</dbReference>
<dbReference type="NCBIfam" id="TIGR01028">
    <property type="entry name" value="uS7_euk_arch"/>
    <property type="match status" value="1"/>
</dbReference>
<dbReference type="SUPFAM" id="SSF47973">
    <property type="entry name" value="Ribosomal protein S7"/>
    <property type="match status" value="1"/>
</dbReference>
<evidence type="ECO:0000256" key="4">
    <source>
        <dbReference type="ARBA" id="ARBA00023274"/>
    </source>
</evidence>
<organism evidence="7 8">
    <name type="scientific">Candidatus Iainarchaeum sp</name>
    <dbReference type="NCBI Taxonomy" id="3101447"/>
    <lineage>
        <taxon>Archaea</taxon>
        <taxon>Candidatus Iainarchaeota</taxon>
        <taxon>Candidatus Iainarchaeia</taxon>
        <taxon>Candidatus Iainarchaeales</taxon>
        <taxon>Candidatus Iainarchaeaceae</taxon>
        <taxon>Candidatus Iainarchaeum</taxon>
    </lineage>
</organism>
<gene>
    <name evidence="7" type="ORF">J4215_05765</name>
</gene>
<evidence type="ECO:0000313" key="7">
    <source>
        <dbReference type="EMBL" id="MBS3062062.1"/>
    </source>
</evidence>
<proteinExistence type="inferred from homology"/>
<reference evidence="7" key="2">
    <citation type="submission" date="2021-05" db="EMBL/GenBank/DDBJ databases">
        <title>Protein family content uncovers lineage relationships and bacterial pathway maintenance mechanisms in DPANN archaea.</title>
        <authorList>
            <person name="Castelle C.J."/>
            <person name="Meheust R."/>
            <person name="Jaffe A.L."/>
            <person name="Seitz K."/>
            <person name="Gong X."/>
            <person name="Baker B.J."/>
            <person name="Banfield J.F."/>
        </authorList>
    </citation>
    <scope>NUCLEOTIDE SEQUENCE</scope>
    <source>
        <strain evidence="7">RIFCSPLOWO2_01_FULL_AR10_48_17</strain>
    </source>
</reference>
<evidence type="ECO:0000256" key="5">
    <source>
        <dbReference type="NCBIfam" id="TIGR01028"/>
    </source>
</evidence>
<sequence length="208" mass="22899">MEQQEAGFKPKIFGKYSTDGVKINDVSLAPYINLEPHNTPHSFGRAAAARFGKGKVNIVERLINKVMRSGQGKRKMSGKYIRGRGATGKKINAMKIIEKAFEIIERETKQNPVQILIQAIENSAMREDTTRIKKGGVAYSVSVDVSPMRRVDEAVKNLGLAGFASSFNSKVSAEEGLAKEIILAAKGDNASFSIRRRDEVERIAMASR</sequence>
<name>A0A8T4L823_9ARCH</name>
<dbReference type="InterPro" id="IPR000235">
    <property type="entry name" value="Ribosomal_uS7"/>
</dbReference>
<dbReference type="InterPro" id="IPR005716">
    <property type="entry name" value="Ribosomal_uS7_euk/arc"/>
</dbReference>
<protein>
    <recommendedName>
        <fullName evidence="5">30S ribosomal protein S7</fullName>
    </recommendedName>
</protein>
<feature type="domain" description="Small ribosomal subunit protein uS7" evidence="6">
    <location>
        <begin position="54"/>
        <end position="208"/>
    </location>
</feature>
<dbReference type="GO" id="GO:0003735">
    <property type="term" value="F:structural constituent of ribosome"/>
    <property type="evidence" value="ECO:0007669"/>
    <property type="project" value="UniProtKB-UniRule"/>
</dbReference>
<comment type="caution">
    <text evidence="7">The sequence shown here is derived from an EMBL/GenBank/DDBJ whole genome shotgun (WGS) entry which is preliminary data.</text>
</comment>
<comment type="similarity">
    <text evidence="1">Belongs to the universal ribosomal protein uS7 family.</text>
</comment>
<dbReference type="AlphaFoldDB" id="A0A8T4L823"/>
<dbReference type="PANTHER" id="PTHR11205">
    <property type="entry name" value="RIBOSOMAL PROTEIN S7"/>
    <property type="match status" value="1"/>
</dbReference>
<evidence type="ECO:0000313" key="8">
    <source>
        <dbReference type="Proteomes" id="UP000675968"/>
    </source>
</evidence>
<comment type="subunit">
    <text evidence="2">Part of the 30S ribosomal subunit.</text>
</comment>
<reference evidence="7" key="1">
    <citation type="submission" date="2021-03" db="EMBL/GenBank/DDBJ databases">
        <authorList>
            <person name="Jaffe A."/>
        </authorList>
    </citation>
    <scope>NUCLEOTIDE SEQUENCE</scope>
    <source>
        <strain evidence="7">RIFCSPLOWO2_01_FULL_AR10_48_17</strain>
    </source>
</reference>
<keyword evidence="4" id="KW-0687">Ribonucleoprotein</keyword>
<dbReference type="Gene3D" id="1.10.455.10">
    <property type="entry name" value="Ribosomal protein S7 domain"/>
    <property type="match status" value="1"/>
</dbReference>